<feature type="domain" description="Phosphatase 2A Regulatory Subunit A helical" evidence="3">
    <location>
        <begin position="522"/>
        <end position="602"/>
    </location>
</feature>
<dbReference type="GO" id="GO:0045324">
    <property type="term" value="P:late endosome to vacuole transport"/>
    <property type="evidence" value="ECO:0007669"/>
    <property type="project" value="InterPro"/>
</dbReference>
<dbReference type="GO" id="GO:0071561">
    <property type="term" value="C:nucleus-vacuole junction"/>
    <property type="evidence" value="ECO:0007669"/>
    <property type="project" value="TreeGrafter"/>
</dbReference>
<evidence type="ECO:0000256" key="1">
    <source>
        <dbReference type="ARBA" id="ARBA00022737"/>
    </source>
</evidence>
<feature type="compositionally biased region" description="Polar residues" evidence="2">
    <location>
        <begin position="690"/>
        <end position="702"/>
    </location>
</feature>
<dbReference type="AlphaFoldDB" id="A0A166KR37"/>
<dbReference type="PANTHER" id="PTHR17583">
    <property type="entry name" value="PHOSPHOINOSITIDE 3-KINASE REGULATORY SUBUNIT 4"/>
    <property type="match status" value="1"/>
</dbReference>
<feature type="region of interest" description="Disordered" evidence="2">
    <location>
        <begin position="88"/>
        <end position="110"/>
    </location>
</feature>
<protein>
    <recommendedName>
        <fullName evidence="3">Phosphatase 2A Regulatory Subunit A helical domain-containing protein</fullName>
    </recommendedName>
</protein>
<reference evidence="4 5" key="1">
    <citation type="journal article" date="2016" name="Mol. Biol. Evol.">
        <title>Comparative Genomics of Early-Diverging Mushroom-Forming Fungi Provides Insights into the Origins of Lignocellulose Decay Capabilities.</title>
        <authorList>
            <person name="Nagy L.G."/>
            <person name="Riley R."/>
            <person name="Tritt A."/>
            <person name="Adam C."/>
            <person name="Daum C."/>
            <person name="Floudas D."/>
            <person name="Sun H."/>
            <person name="Yadav J.S."/>
            <person name="Pangilinan J."/>
            <person name="Larsson K.H."/>
            <person name="Matsuura K."/>
            <person name="Barry K."/>
            <person name="Labutti K."/>
            <person name="Kuo R."/>
            <person name="Ohm R.A."/>
            <person name="Bhattacharya S.S."/>
            <person name="Shirouzu T."/>
            <person name="Yoshinaga Y."/>
            <person name="Martin F.M."/>
            <person name="Grigoriev I.V."/>
            <person name="Hibbett D.S."/>
        </authorList>
    </citation>
    <scope>NUCLEOTIDE SEQUENCE [LARGE SCALE GENOMIC DNA]</scope>
    <source>
        <strain evidence="4 5">CBS 109695</strain>
    </source>
</reference>
<feature type="region of interest" description="Disordered" evidence="2">
    <location>
        <begin position="154"/>
        <end position="193"/>
    </location>
</feature>
<dbReference type="GO" id="GO:0005770">
    <property type="term" value="C:late endosome"/>
    <property type="evidence" value="ECO:0007669"/>
    <property type="project" value="TreeGrafter"/>
</dbReference>
<dbReference type="GO" id="GO:0034271">
    <property type="term" value="C:phosphatidylinositol 3-kinase complex, class III, type I"/>
    <property type="evidence" value="ECO:0007669"/>
    <property type="project" value="TreeGrafter"/>
</dbReference>
<gene>
    <name evidence="4" type="ORF">FIBSPDRAFT_931194</name>
</gene>
<evidence type="ECO:0000259" key="3">
    <source>
        <dbReference type="Pfam" id="PF22956"/>
    </source>
</evidence>
<organism evidence="4 5">
    <name type="scientific">Athelia psychrophila</name>
    <dbReference type="NCBI Taxonomy" id="1759441"/>
    <lineage>
        <taxon>Eukaryota</taxon>
        <taxon>Fungi</taxon>
        <taxon>Dikarya</taxon>
        <taxon>Basidiomycota</taxon>
        <taxon>Agaricomycotina</taxon>
        <taxon>Agaricomycetes</taxon>
        <taxon>Agaricomycetidae</taxon>
        <taxon>Atheliales</taxon>
        <taxon>Atheliaceae</taxon>
        <taxon>Athelia</taxon>
    </lineage>
</organism>
<feature type="compositionally biased region" description="Basic and acidic residues" evidence="2">
    <location>
        <begin position="181"/>
        <end position="191"/>
    </location>
</feature>
<dbReference type="GO" id="GO:0034272">
    <property type="term" value="C:phosphatidylinositol 3-kinase complex, class III, type II"/>
    <property type="evidence" value="ECO:0007669"/>
    <property type="project" value="TreeGrafter"/>
</dbReference>
<dbReference type="GO" id="GO:0016236">
    <property type="term" value="P:macroautophagy"/>
    <property type="evidence" value="ECO:0007669"/>
    <property type="project" value="InterPro"/>
</dbReference>
<dbReference type="GO" id="GO:0004674">
    <property type="term" value="F:protein serine/threonine kinase activity"/>
    <property type="evidence" value="ECO:0007669"/>
    <property type="project" value="InterPro"/>
</dbReference>
<dbReference type="GO" id="GO:0006623">
    <property type="term" value="P:protein targeting to vacuole"/>
    <property type="evidence" value="ECO:0007669"/>
    <property type="project" value="TreeGrafter"/>
</dbReference>
<dbReference type="STRING" id="436010.A0A166KR37"/>
<evidence type="ECO:0000313" key="5">
    <source>
        <dbReference type="Proteomes" id="UP000076532"/>
    </source>
</evidence>
<proteinExistence type="predicted"/>
<evidence type="ECO:0000256" key="2">
    <source>
        <dbReference type="SAM" id="MobiDB-lite"/>
    </source>
</evidence>
<dbReference type="OrthoDB" id="242910at2759"/>
<feature type="compositionally biased region" description="Low complexity" evidence="2">
    <location>
        <begin position="709"/>
        <end position="724"/>
    </location>
</feature>
<keyword evidence="5" id="KW-1185">Reference proteome</keyword>
<accession>A0A166KR37</accession>
<dbReference type="InterPro" id="IPR045162">
    <property type="entry name" value="Vps15-like"/>
</dbReference>
<name>A0A166KR37_9AGAM</name>
<dbReference type="Pfam" id="PF22956">
    <property type="entry name" value="VPS15-like_hel"/>
    <property type="match status" value="1"/>
</dbReference>
<evidence type="ECO:0000313" key="4">
    <source>
        <dbReference type="EMBL" id="KZP22170.1"/>
    </source>
</evidence>
<sequence length="724" mass="77902">MSWRLTKTTDHIANSLGYCPCQKSAYARNLNTEQNVTIYSSVGANKLTHTVGDIDQHCRIQKPKAHITIAWYETSAAGGILGSTGTGAGAGEESALVEDGSSGSGKRSGGVGMRSSLVLSLCLRGREQLRRFSRGVRGGFLVWYRSQRKRTEIGGRPSDIAFGREPNANAAMSPQEFGGTECRHRERRGETESYNTVTATDDEGQQLIASCTDPPGPTRVDVVVRPTNVTHTRAEHDHPFAYAAILRLLRPVEAAAGHMPFGSARSQKVQLVLVNSRQPTTYYARPGLVKKQRESDGNGGESGGRGEKAIPVCGTLGIIKDEYDDKANVPSARFCAQREAGRVFSECCYSFLHSRVYSISDLPSLGPFSPTAQPQHSWNPLSTGTGAHSIAPSISPVSTIKPTLQLLAEVEGMHRFRATLRRGSSVSGGNMSNGMKADGGYPSRGTTFAIAHSRAQSSALVMYYWHRRKFDDAHHEVSYDSSLVDLQTSTYPRAAFRASRGPVQRCPAWRAAQHNTPVCVHRGRSLEEYILPLSIQSLPDIEETVVSKVLAAFTSLCELGLFQKMRICELMSATLGFPHSPEICIRQGAAAFTSASAKHLPAGEADPTIGAPLAGKCDTTSAVHEGPIHQRNAVPWIALGRVEAWDIEESTLEIHTTGTDSESLKPDSVAYAPGPANTAARKLEAIQPRTPISTGYPTTTSVPGGFPISRSPTSSLSSSGQDAS</sequence>
<dbReference type="Proteomes" id="UP000076532">
    <property type="component" value="Unassembled WGS sequence"/>
</dbReference>
<dbReference type="PANTHER" id="PTHR17583:SF0">
    <property type="entry name" value="PHOSPHOINOSITIDE 3-KINASE REGULATORY SUBUNIT 4"/>
    <property type="match status" value="1"/>
</dbReference>
<dbReference type="EMBL" id="KV417541">
    <property type="protein sequence ID" value="KZP22170.1"/>
    <property type="molecule type" value="Genomic_DNA"/>
</dbReference>
<feature type="region of interest" description="Disordered" evidence="2">
    <location>
        <begin position="687"/>
        <end position="724"/>
    </location>
</feature>
<dbReference type="InterPro" id="IPR055231">
    <property type="entry name" value="2AA_helical"/>
</dbReference>
<keyword evidence="1" id="KW-0677">Repeat</keyword>